<sequence length="18" mass="2157">MTEENATLFSSFFKKHCH</sequence>
<dbReference type="AlphaFoldDB" id="A0A0K2V780"/>
<accession>A0A0K2V780</accession>
<proteinExistence type="predicted"/>
<reference evidence="1" key="1">
    <citation type="submission" date="2014-05" db="EMBL/GenBank/DDBJ databases">
        <authorList>
            <person name="Chronopoulou M."/>
        </authorList>
    </citation>
    <scope>NUCLEOTIDE SEQUENCE</scope>
    <source>
        <tissue evidence="1">Whole organism</tissue>
    </source>
</reference>
<dbReference type="EMBL" id="HACA01028440">
    <property type="protein sequence ID" value="CDW45801.1"/>
    <property type="molecule type" value="Transcribed_RNA"/>
</dbReference>
<name>A0A0K2V780_LEPSM</name>
<organism evidence="1">
    <name type="scientific">Lepeophtheirus salmonis</name>
    <name type="common">Salmon louse</name>
    <name type="synonym">Caligus salmonis</name>
    <dbReference type="NCBI Taxonomy" id="72036"/>
    <lineage>
        <taxon>Eukaryota</taxon>
        <taxon>Metazoa</taxon>
        <taxon>Ecdysozoa</taxon>
        <taxon>Arthropoda</taxon>
        <taxon>Crustacea</taxon>
        <taxon>Multicrustacea</taxon>
        <taxon>Hexanauplia</taxon>
        <taxon>Copepoda</taxon>
        <taxon>Siphonostomatoida</taxon>
        <taxon>Caligidae</taxon>
        <taxon>Lepeophtheirus</taxon>
    </lineage>
</organism>
<protein>
    <submittedName>
        <fullName evidence="1">Uncharacterized protein</fullName>
    </submittedName>
</protein>
<evidence type="ECO:0000313" key="1">
    <source>
        <dbReference type="EMBL" id="CDW45801.1"/>
    </source>
</evidence>